<evidence type="ECO:0000313" key="10">
    <source>
        <dbReference type="Proteomes" id="UP000824062"/>
    </source>
</evidence>
<dbReference type="GO" id="GO:0055085">
    <property type="term" value="P:transmembrane transport"/>
    <property type="evidence" value="ECO:0007669"/>
    <property type="project" value="InterPro"/>
</dbReference>
<proteinExistence type="inferred from homology"/>
<dbReference type="Proteomes" id="UP000824062">
    <property type="component" value="Unassembled WGS sequence"/>
</dbReference>
<keyword evidence="4 7" id="KW-0812">Transmembrane</keyword>
<comment type="similarity">
    <text evidence="7">Belongs to the binding-protein-dependent transport system permease family.</text>
</comment>
<evidence type="ECO:0000313" key="9">
    <source>
        <dbReference type="EMBL" id="HIZ45890.1"/>
    </source>
</evidence>
<evidence type="ECO:0000256" key="5">
    <source>
        <dbReference type="ARBA" id="ARBA00022989"/>
    </source>
</evidence>
<dbReference type="EMBL" id="DXBM01000025">
    <property type="protein sequence ID" value="HIZ45890.1"/>
    <property type="molecule type" value="Genomic_DNA"/>
</dbReference>
<evidence type="ECO:0000256" key="7">
    <source>
        <dbReference type="RuleBase" id="RU363032"/>
    </source>
</evidence>
<dbReference type="CDD" id="cd06261">
    <property type="entry name" value="TM_PBP2"/>
    <property type="match status" value="1"/>
</dbReference>
<feature type="transmembrane region" description="Helical" evidence="7">
    <location>
        <begin position="217"/>
        <end position="241"/>
    </location>
</feature>
<dbReference type="PROSITE" id="PS50928">
    <property type="entry name" value="ABC_TM1"/>
    <property type="match status" value="1"/>
</dbReference>
<evidence type="ECO:0000256" key="1">
    <source>
        <dbReference type="ARBA" id="ARBA00004651"/>
    </source>
</evidence>
<evidence type="ECO:0000256" key="3">
    <source>
        <dbReference type="ARBA" id="ARBA00022475"/>
    </source>
</evidence>
<dbReference type="Gene3D" id="1.10.3720.10">
    <property type="entry name" value="MetI-like"/>
    <property type="match status" value="1"/>
</dbReference>
<evidence type="ECO:0000256" key="2">
    <source>
        <dbReference type="ARBA" id="ARBA00022448"/>
    </source>
</evidence>
<dbReference type="InterPro" id="IPR000515">
    <property type="entry name" value="MetI-like"/>
</dbReference>
<evidence type="ECO:0000259" key="8">
    <source>
        <dbReference type="PROSITE" id="PS50928"/>
    </source>
</evidence>
<reference evidence="9" key="1">
    <citation type="journal article" date="2021" name="PeerJ">
        <title>Extensive microbial diversity within the chicken gut microbiome revealed by metagenomics and culture.</title>
        <authorList>
            <person name="Gilroy R."/>
            <person name="Ravi A."/>
            <person name="Getino M."/>
            <person name="Pursley I."/>
            <person name="Horton D.L."/>
            <person name="Alikhan N.F."/>
            <person name="Baker D."/>
            <person name="Gharbi K."/>
            <person name="Hall N."/>
            <person name="Watson M."/>
            <person name="Adriaenssens E.M."/>
            <person name="Foster-Nyarko E."/>
            <person name="Jarju S."/>
            <person name="Secka A."/>
            <person name="Antonio M."/>
            <person name="Oren A."/>
            <person name="Chaudhuri R.R."/>
            <person name="La Ragione R."/>
            <person name="Hildebrand F."/>
            <person name="Pallen M.J."/>
        </authorList>
    </citation>
    <scope>NUCLEOTIDE SEQUENCE</scope>
    <source>
        <strain evidence="9">ChiHjej12B11-14209</strain>
    </source>
</reference>
<accession>A0A9D2JD16</accession>
<protein>
    <submittedName>
        <fullName evidence="9">ABC transporter permease</fullName>
    </submittedName>
</protein>
<feature type="transmembrane region" description="Helical" evidence="7">
    <location>
        <begin position="99"/>
        <end position="125"/>
    </location>
</feature>
<dbReference type="Pfam" id="PF00528">
    <property type="entry name" value="BPD_transp_1"/>
    <property type="match status" value="1"/>
</dbReference>
<feature type="transmembrane region" description="Helical" evidence="7">
    <location>
        <begin position="137"/>
        <end position="168"/>
    </location>
</feature>
<keyword evidence="5 7" id="KW-1133">Transmembrane helix</keyword>
<dbReference type="InterPro" id="IPR035906">
    <property type="entry name" value="MetI-like_sf"/>
</dbReference>
<feature type="domain" description="ABC transmembrane type-1" evidence="8">
    <location>
        <begin position="95"/>
        <end position="284"/>
    </location>
</feature>
<evidence type="ECO:0000256" key="4">
    <source>
        <dbReference type="ARBA" id="ARBA00022692"/>
    </source>
</evidence>
<dbReference type="AlphaFoldDB" id="A0A9D2JD16"/>
<feature type="transmembrane region" description="Helical" evidence="7">
    <location>
        <begin position="262"/>
        <end position="283"/>
    </location>
</feature>
<dbReference type="SUPFAM" id="SSF161098">
    <property type="entry name" value="MetI-like"/>
    <property type="match status" value="1"/>
</dbReference>
<dbReference type="InterPro" id="IPR050366">
    <property type="entry name" value="BP-dependent_transpt_permease"/>
</dbReference>
<dbReference type="GO" id="GO:0005886">
    <property type="term" value="C:plasma membrane"/>
    <property type="evidence" value="ECO:0007669"/>
    <property type="project" value="UniProtKB-SubCell"/>
</dbReference>
<dbReference type="PANTHER" id="PTHR43386:SF1">
    <property type="entry name" value="D,D-DIPEPTIDE TRANSPORT SYSTEM PERMEASE PROTEIN DDPC-RELATED"/>
    <property type="match status" value="1"/>
</dbReference>
<reference evidence="9" key="2">
    <citation type="submission" date="2021-04" db="EMBL/GenBank/DDBJ databases">
        <authorList>
            <person name="Gilroy R."/>
        </authorList>
    </citation>
    <scope>NUCLEOTIDE SEQUENCE</scope>
    <source>
        <strain evidence="9">ChiHjej12B11-14209</strain>
    </source>
</reference>
<name>A0A9D2JD16_9ACTN</name>
<keyword evidence="2 7" id="KW-0813">Transport</keyword>
<feature type="transmembrane region" description="Helical" evidence="7">
    <location>
        <begin position="34"/>
        <end position="55"/>
    </location>
</feature>
<comment type="subcellular location">
    <subcellularLocation>
        <location evidence="1 7">Cell membrane</location>
        <topology evidence="1 7">Multi-pass membrane protein</topology>
    </subcellularLocation>
</comment>
<keyword evidence="3" id="KW-1003">Cell membrane</keyword>
<evidence type="ECO:0000256" key="6">
    <source>
        <dbReference type="ARBA" id="ARBA00023136"/>
    </source>
</evidence>
<dbReference type="PANTHER" id="PTHR43386">
    <property type="entry name" value="OLIGOPEPTIDE TRANSPORT SYSTEM PERMEASE PROTEIN APPC"/>
    <property type="match status" value="1"/>
</dbReference>
<keyword evidence="6 7" id="KW-0472">Membrane</keyword>
<gene>
    <name evidence="9" type="ORF">IAA19_02585</name>
</gene>
<organism evidence="9 10">
    <name type="scientific">Candidatus Olsenella pullistercoris</name>
    <dbReference type="NCBI Taxonomy" id="2838712"/>
    <lineage>
        <taxon>Bacteria</taxon>
        <taxon>Bacillati</taxon>
        <taxon>Actinomycetota</taxon>
        <taxon>Coriobacteriia</taxon>
        <taxon>Coriobacteriales</taxon>
        <taxon>Atopobiaceae</taxon>
        <taxon>Olsenella</taxon>
    </lineage>
</organism>
<comment type="caution">
    <text evidence="9">The sequence shown here is derived from an EMBL/GenBank/DDBJ whole genome shotgun (WGS) entry which is preliminary data.</text>
</comment>
<sequence length="295" mass="31435">MSADASTAPGLKMPEKGKAKAKGKGVPIWRRSPSLVIGAVIVLATCVVAAFPSLFTSQDPLALNPKEMLLPPSPQHLFGTDNFGYDVFTRVIYATRLDLLIGVASAGMPFLVGSALGLVCGYYGGKFDAFMMRVLDVFMAFPFMVLAIAIVAILGNGVTNLIIAMWVVSWPPYTRLVRAEVLIAKGSEYVQAARTLGYSDLKIMFRHILPNVISSSIVYLASDIVMCIMSAATLSFLGLGVPSPTPEWGAIISGGKGFISTAWWISALPGLVMVVVGLGFSLLGDGLNDLLRTRD</sequence>